<feature type="signal peptide" evidence="2">
    <location>
        <begin position="1"/>
        <end position="29"/>
    </location>
</feature>
<evidence type="ECO:0000256" key="2">
    <source>
        <dbReference type="SAM" id="SignalP"/>
    </source>
</evidence>
<dbReference type="InterPro" id="IPR052918">
    <property type="entry name" value="Motility_Chemotaxis_Reg"/>
</dbReference>
<evidence type="ECO:0000256" key="1">
    <source>
        <dbReference type="ARBA" id="ARBA00022729"/>
    </source>
</evidence>
<gene>
    <name evidence="4" type="ORF">EER27_13630</name>
</gene>
<comment type="caution">
    <text evidence="4">The sequence shown here is derived from an EMBL/GenBank/DDBJ whole genome shotgun (WGS) entry which is preliminary data.</text>
</comment>
<dbReference type="PANTHER" id="PTHR35580:SF1">
    <property type="entry name" value="PHYTASE-LIKE DOMAIN-CONTAINING PROTEIN"/>
    <property type="match status" value="1"/>
</dbReference>
<dbReference type="OrthoDB" id="5555650at2"/>
<keyword evidence="1 2" id="KW-0732">Signal</keyword>
<dbReference type="SUPFAM" id="SSF69318">
    <property type="entry name" value="Integrin alpha N-terminal domain"/>
    <property type="match status" value="1"/>
</dbReference>
<reference evidence="4 5" key="1">
    <citation type="submission" date="2018-11" db="EMBL/GenBank/DDBJ databases">
        <title>Lysobacter cryohumiis sp. nov., isolated from soil in the Tianshan Mountains, Xinjiang, China.</title>
        <authorList>
            <person name="Luo Y."/>
            <person name="Sheng H."/>
        </authorList>
    </citation>
    <scope>NUCLEOTIDE SEQUENCE [LARGE SCALE GENOMIC DNA]</scope>
    <source>
        <strain evidence="4 5">ZS60</strain>
    </source>
</reference>
<dbReference type="SUPFAM" id="SSF101898">
    <property type="entry name" value="NHL repeat"/>
    <property type="match status" value="1"/>
</dbReference>
<dbReference type="InterPro" id="IPR013517">
    <property type="entry name" value="FG-GAP"/>
</dbReference>
<dbReference type="AlphaFoldDB" id="A0A3M8SPE0"/>
<dbReference type="Proteomes" id="UP000267049">
    <property type="component" value="Unassembled WGS sequence"/>
</dbReference>
<organism evidence="4 5">
    <name type="scientific">Montanilutibacter psychrotolerans</name>
    <dbReference type="NCBI Taxonomy" id="1327343"/>
    <lineage>
        <taxon>Bacteria</taxon>
        <taxon>Pseudomonadati</taxon>
        <taxon>Pseudomonadota</taxon>
        <taxon>Gammaproteobacteria</taxon>
        <taxon>Lysobacterales</taxon>
        <taxon>Lysobacteraceae</taxon>
        <taxon>Montanilutibacter</taxon>
    </lineage>
</organism>
<feature type="domain" description="DUF7948" evidence="3">
    <location>
        <begin position="65"/>
        <end position="263"/>
    </location>
</feature>
<dbReference type="InterPro" id="IPR010620">
    <property type="entry name" value="SBBP_repeat"/>
</dbReference>
<keyword evidence="5" id="KW-1185">Reference proteome</keyword>
<dbReference type="Gene3D" id="2.130.10.130">
    <property type="entry name" value="Integrin alpha, N-terminal"/>
    <property type="match status" value="1"/>
</dbReference>
<dbReference type="EMBL" id="RIBS01000007">
    <property type="protein sequence ID" value="RNF82545.1"/>
    <property type="molecule type" value="Genomic_DNA"/>
</dbReference>
<dbReference type="Pfam" id="PF06739">
    <property type="entry name" value="SBBP"/>
    <property type="match status" value="1"/>
</dbReference>
<dbReference type="Pfam" id="PF25778">
    <property type="entry name" value="DUF7948"/>
    <property type="match status" value="1"/>
</dbReference>
<feature type="chain" id="PRO_5018209513" description="DUF7948 domain-containing protein" evidence="2">
    <location>
        <begin position="30"/>
        <end position="1001"/>
    </location>
</feature>
<protein>
    <recommendedName>
        <fullName evidence="3">DUF7948 domain-containing protein</fullName>
    </recommendedName>
</protein>
<dbReference type="Pfam" id="PF13517">
    <property type="entry name" value="FG-GAP_3"/>
    <property type="match status" value="2"/>
</dbReference>
<dbReference type="InterPro" id="IPR057708">
    <property type="entry name" value="DUF7948"/>
</dbReference>
<accession>A0A3M8SPE0</accession>
<dbReference type="InterPro" id="IPR028994">
    <property type="entry name" value="Integrin_alpha_N"/>
</dbReference>
<dbReference type="PANTHER" id="PTHR35580">
    <property type="entry name" value="CELL SURFACE GLYCOPROTEIN (S-LAYER PROTEIN)-LIKE PROTEIN"/>
    <property type="match status" value="1"/>
</dbReference>
<name>A0A3M8SPE0_9GAMM</name>
<sequence>MEFRRMIRDLLASAIAAALAVFAPSTEPAAPSPNLAATATQATAATQVQADVDSMQAYRRLPLSFEANRGQQPDGVDFSARGLGYGLALDAGGATLSLSRADKGAPAKLRISLVDGNRAARASTYQRQAGKTHYISGNDPAGWVSDVENFGKVRYASVWPGVDMVWYGNQQQLEYDFVVAPGRDPARIALAIDGARSRRIDDAGNLVLATAAGEIVQKRPISYQMIDGQRVAVQSRYRLLGDNRIGFELGRYDASQPLVIDPVLDYLKVLDGEKDDTPYAIAVDRAGFIYIAGITSSYNFPGIPPNAQDRDRLFVTKLNPAGSAQVYTALINSTWTNPVGDIAVDASGRVHLTGGAWKSEFPSTVNTGQPACQLTSTNSDVFVLRLNSAGSALEYSTLLCGSSHDEGKGLALAANGEVVVTGYTTSSNFLTINPFQAARGGGEDAFVTRLNVSGMPTASTYLGGLEDDRADSVAIALNGNLVVVGQTESPNYPTKYPLQAQPKGLSDGFMTIMNPAAKTLAASTYIGGQHNDYADVVAIDGSGAIVVAGNTWSSDFPVVNALRSTNAGGTDAFVAKFSADGRSRIFSTYFGGSTYDLLYDMALDATGNILLSGITPHPRLDPSNTFPQVGGLPLGTAYVARDAPFVSKLSADGRTVVFSTMLALDKQLVKGAQIAPDRFGGMHAAINGDAFTEDSGNVMAYGLSPALLANWHGDFNGDGKDDILWHGRLSGASVIWLGGNSATRQSVVTMADARWQIAAVGDFDGDHKSDIVWTNRVAGINQIWRSGNFATRTTLVSPSASLGDWKIAGAGDFDGNGRDDVLWHNRTSDASMVWPEGDATRSRALAKAPSKAWEIVGVGDFDGDNKADLFWRNQNPGYNVYWSAGLGSVQRTVGKMAAQNMRLAQIADFNGDGKDDLLWRDVIGTGNNEIWYSALSTSRVALTKMVIDWQAVGGGDYDGNGKADILWRHSIIGSNVIWPAGSTVGARSVTRLPGLDWVPAS</sequence>
<evidence type="ECO:0000313" key="4">
    <source>
        <dbReference type="EMBL" id="RNF82545.1"/>
    </source>
</evidence>
<evidence type="ECO:0000313" key="5">
    <source>
        <dbReference type="Proteomes" id="UP000267049"/>
    </source>
</evidence>
<evidence type="ECO:0000259" key="3">
    <source>
        <dbReference type="Pfam" id="PF25778"/>
    </source>
</evidence>
<proteinExistence type="predicted"/>